<feature type="transmembrane region" description="Helical" evidence="7">
    <location>
        <begin position="137"/>
        <end position="157"/>
    </location>
</feature>
<dbReference type="GO" id="GO:0015297">
    <property type="term" value="F:antiporter activity"/>
    <property type="evidence" value="ECO:0007669"/>
    <property type="project" value="InterPro"/>
</dbReference>
<dbReference type="KEGG" id="kak:Kalk_16480"/>
<feature type="transmembrane region" description="Helical" evidence="7">
    <location>
        <begin position="63"/>
        <end position="83"/>
    </location>
</feature>
<proteinExistence type="predicted"/>
<dbReference type="NCBIfam" id="TIGR00797">
    <property type="entry name" value="matE"/>
    <property type="match status" value="1"/>
</dbReference>
<keyword evidence="3" id="KW-1003">Cell membrane</keyword>
<dbReference type="InterPro" id="IPR048279">
    <property type="entry name" value="MdtK-like"/>
</dbReference>
<organism evidence="8 9">
    <name type="scientific">Ketobacter alkanivorans</name>
    <dbReference type="NCBI Taxonomy" id="1917421"/>
    <lineage>
        <taxon>Bacteria</taxon>
        <taxon>Pseudomonadati</taxon>
        <taxon>Pseudomonadota</taxon>
        <taxon>Gammaproteobacteria</taxon>
        <taxon>Pseudomonadales</taxon>
        <taxon>Ketobacteraceae</taxon>
        <taxon>Ketobacter</taxon>
    </lineage>
</organism>
<dbReference type="AlphaFoldDB" id="A0A2K9LSV7"/>
<evidence type="ECO:0000256" key="5">
    <source>
        <dbReference type="ARBA" id="ARBA00022989"/>
    </source>
</evidence>
<dbReference type="PANTHER" id="PTHR43549:SF3">
    <property type="entry name" value="MULTIDRUG RESISTANCE PROTEIN YPNP-RELATED"/>
    <property type="match status" value="1"/>
</dbReference>
<dbReference type="PIRSF" id="PIRSF006603">
    <property type="entry name" value="DinF"/>
    <property type="match status" value="1"/>
</dbReference>
<dbReference type="EMBL" id="CP022684">
    <property type="protein sequence ID" value="AUM13924.1"/>
    <property type="molecule type" value="Genomic_DNA"/>
</dbReference>
<comment type="subcellular location">
    <subcellularLocation>
        <location evidence="1">Cell inner membrane</location>
        <topology evidence="1">Multi-pass membrane protein</topology>
    </subcellularLocation>
</comment>
<evidence type="ECO:0008006" key="10">
    <source>
        <dbReference type="Google" id="ProtNLM"/>
    </source>
</evidence>
<feature type="transmembrane region" description="Helical" evidence="7">
    <location>
        <begin position="419"/>
        <end position="440"/>
    </location>
</feature>
<feature type="transmembrane region" description="Helical" evidence="7">
    <location>
        <begin position="21"/>
        <end position="43"/>
    </location>
</feature>
<dbReference type="Proteomes" id="UP000235116">
    <property type="component" value="Chromosome"/>
</dbReference>
<evidence type="ECO:0000313" key="8">
    <source>
        <dbReference type="EMBL" id="AUM13924.1"/>
    </source>
</evidence>
<reference evidence="9" key="1">
    <citation type="submission" date="2017-08" db="EMBL/GenBank/DDBJ databases">
        <title>Direct submision.</title>
        <authorList>
            <person name="Kim S.-J."/>
            <person name="Rhee S.-K."/>
        </authorList>
    </citation>
    <scope>NUCLEOTIDE SEQUENCE [LARGE SCALE GENOMIC DNA]</scope>
    <source>
        <strain evidence="9">GI5</strain>
    </source>
</reference>
<keyword evidence="4 7" id="KW-0812">Transmembrane</keyword>
<dbReference type="InterPro" id="IPR052031">
    <property type="entry name" value="Membrane_Transporter-Flippase"/>
</dbReference>
<dbReference type="PANTHER" id="PTHR43549">
    <property type="entry name" value="MULTIDRUG RESISTANCE PROTEIN YPNP-RELATED"/>
    <property type="match status" value="1"/>
</dbReference>
<feature type="transmembrane region" description="Helical" evidence="7">
    <location>
        <begin position="357"/>
        <end position="377"/>
    </location>
</feature>
<evidence type="ECO:0000256" key="7">
    <source>
        <dbReference type="SAM" id="Phobius"/>
    </source>
</evidence>
<gene>
    <name evidence="8" type="ORF">Kalk_16480</name>
</gene>
<dbReference type="InterPro" id="IPR002528">
    <property type="entry name" value="MATE_fam"/>
</dbReference>
<evidence type="ECO:0000256" key="4">
    <source>
        <dbReference type="ARBA" id="ARBA00022692"/>
    </source>
</evidence>
<keyword evidence="2" id="KW-0813">Transport</keyword>
<feature type="transmembrane region" description="Helical" evidence="7">
    <location>
        <begin position="169"/>
        <end position="189"/>
    </location>
</feature>
<dbReference type="GO" id="GO:0005886">
    <property type="term" value="C:plasma membrane"/>
    <property type="evidence" value="ECO:0007669"/>
    <property type="project" value="UniProtKB-SubCell"/>
</dbReference>
<evidence type="ECO:0000256" key="6">
    <source>
        <dbReference type="ARBA" id="ARBA00023136"/>
    </source>
</evidence>
<feature type="transmembrane region" description="Helical" evidence="7">
    <location>
        <begin position="321"/>
        <end position="345"/>
    </location>
</feature>
<name>A0A2K9LSV7_9GAMM</name>
<sequence length="447" mass="47829">MSRHRQKDLLNAPIVPTLSSMTIPTIFGIVAILLFNLVDTYFIGLMGAQELAAVSFTFPVSNVLMNISMGIGIGTAIHIASRIGRGDLAEARATAAHALTLALTIAMPIGILGNLTITPLFELLGAAPDTIHLIREYMTLWYGGFFLLVIPMVGNSVIRATGDTRTPSIVMAIAGLVNGILDPLLIFGIGPFPELGIRGAAIATVIAWGFSAVAVLVVLVNRRKLMRFADALEPKREHWASILRVALPATATNMMSPVAAAVLTAMAARHGHYAVAGLGVGTRIEALALVVIIALSSALTPFVGQNFGARNSLRIREAVRIVLTFAFFWELGIAALLYLGGGWVATLFTDDTATRQAIIWYLLLVPISYACQSLVILSCSTLNALHMPLYGTLISVLRLFLLTIPLAWLGTWLFDLKGLYGGIAVANIIAGIGTVVWLSYKLPKLSY</sequence>
<dbReference type="OrthoDB" id="9806302at2"/>
<evidence type="ECO:0000256" key="2">
    <source>
        <dbReference type="ARBA" id="ARBA00022448"/>
    </source>
</evidence>
<feature type="transmembrane region" description="Helical" evidence="7">
    <location>
        <begin position="389"/>
        <end position="413"/>
    </location>
</feature>
<accession>A0A2K9LSV7</accession>
<evidence type="ECO:0000256" key="1">
    <source>
        <dbReference type="ARBA" id="ARBA00004429"/>
    </source>
</evidence>
<keyword evidence="5 7" id="KW-1133">Transmembrane helix</keyword>
<evidence type="ECO:0000313" key="9">
    <source>
        <dbReference type="Proteomes" id="UP000235116"/>
    </source>
</evidence>
<dbReference type="Pfam" id="PF01554">
    <property type="entry name" value="MatE"/>
    <property type="match status" value="2"/>
</dbReference>
<keyword evidence="9" id="KW-1185">Reference proteome</keyword>
<dbReference type="GO" id="GO:0042910">
    <property type="term" value="F:xenobiotic transmembrane transporter activity"/>
    <property type="evidence" value="ECO:0007669"/>
    <property type="project" value="InterPro"/>
</dbReference>
<keyword evidence="6 7" id="KW-0472">Membrane</keyword>
<feature type="transmembrane region" description="Helical" evidence="7">
    <location>
        <begin position="286"/>
        <end position="309"/>
    </location>
</feature>
<feature type="transmembrane region" description="Helical" evidence="7">
    <location>
        <begin position="195"/>
        <end position="220"/>
    </location>
</feature>
<feature type="transmembrane region" description="Helical" evidence="7">
    <location>
        <begin position="241"/>
        <end position="266"/>
    </location>
</feature>
<protein>
    <recommendedName>
        <fullName evidence="10">MATE family efflux transporter</fullName>
    </recommendedName>
</protein>
<feature type="transmembrane region" description="Helical" evidence="7">
    <location>
        <begin position="95"/>
        <end position="117"/>
    </location>
</feature>
<evidence type="ECO:0000256" key="3">
    <source>
        <dbReference type="ARBA" id="ARBA00022475"/>
    </source>
</evidence>
<dbReference type="RefSeq" id="WP_101895299.1">
    <property type="nucleotide sequence ID" value="NZ_CP022684.1"/>
</dbReference>